<dbReference type="InterPro" id="IPR014729">
    <property type="entry name" value="Rossmann-like_a/b/a_fold"/>
</dbReference>
<comment type="caution">
    <text evidence="14">The sequence shown here is derived from an EMBL/GenBank/DDBJ whole genome shotgun (WGS) entry which is preliminary data.</text>
</comment>
<proteinExistence type="predicted"/>
<dbReference type="SMART" id="SM00852">
    <property type="entry name" value="MoCF_biosynth"/>
    <property type="match status" value="1"/>
</dbReference>
<keyword evidence="6" id="KW-0548">Nucleotidyltransferase</keyword>
<reference evidence="14" key="2">
    <citation type="submission" date="2020-11" db="EMBL/GenBank/DDBJ databases">
        <authorList>
            <person name="Cecchin M."/>
            <person name="Marcolungo L."/>
            <person name="Rossato M."/>
            <person name="Girolomoni L."/>
            <person name="Cosentino E."/>
            <person name="Cuine S."/>
            <person name="Li-Beisson Y."/>
            <person name="Delledonne M."/>
            <person name="Ballottari M."/>
        </authorList>
    </citation>
    <scope>NUCLEOTIDE SEQUENCE</scope>
    <source>
        <strain evidence="14">211/11P</strain>
        <tissue evidence="14">Whole cell</tissue>
    </source>
</reference>
<sequence length="509" mass="54969">MKALQAVSRCIDLYGTRGVAFSFNGGKDSTVLLHLIRAAVEQRQQQHEATADGNGFTTDLPLGGVLTFFFHHDTDFPEILAFTHDTNKRYGLCMEILTGDFKQGLERLLQETHVQAIILGTRRGDPNAADQETFCPSSVGWPPFMRVNPILDWSYHDVWAFLQLAGVPYCCLYDQGYTSLGAVSNTVPNSALLLEDGSYAPAHMLPDARLERAGRQSKVARQTSAAGGVHRTAALLIIGDEILSAKVEDANTPFLCRELRAVGWTVNKVVMVRDDVAQICASLRELSASHDIVLSAGGLGPTLDDVTMAALAEALDQQLALHPQLELRIRKYFGPHTTRAHLKMAEAPTGSEVHLIEHRTEDGAQSPFPLLRCRNIFVLPGIPALLQKKWRAVEAHLLSDGPQHAPFRTSLLRLRLRDETQVAAALEQVAAASGDAVSLGSYPVSDQVDGAGIVLSLESRCSEALAAACEQLKQQLPAGSVISESRDSSAINTPVASPAAALLGPAEPN</sequence>
<dbReference type="InterPro" id="IPR002500">
    <property type="entry name" value="PAPS_reduct_dom"/>
</dbReference>
<comment type="catalytic activity">
    <reaction evidence="12">
        <text>FMN + ATP + H(+) = FAD + diphosphate</text>
        <dbReference type="Rhea" id="RHEA:17237"/>
        <dbReference type="ChEBI" id="CHEBI:15378"/>
        <dbReference type="ChEBI" id="CHEBI:30616"/>
        <dbReference type="ChEBI" id="CHEBI:33019"/>
        <dbReference type="ChEBI" id="CHEBI:57692"/>
        <dbReference type="ChEBI" id="CHEBI:58210"/>
        <dbReference type="EC" id="2.7.7.2"/>
    </reaction>
</comment>
<evidence type="ECO:0000256" key="10">
    <source>
        <dbReference type="ARBA" id="ARBA00031145"/>
    </source>
</evidence>
<evidence type="ECO:0000256" key="1">
    <source>
        <dbReference type="ARBA" id="ARBA00004726"/>
    </source>
</evidence>
<keyword evidence="4" id="KW-0288">FMN</keyword>
<keyword evidence="5" id="KW-0808">Transferase</keyword>
<dbReference type="PANTHER" id="PTHR23293:SF9">
    <property type="entry name" value="FAD SYNTHASE"/>
    <property type="match status" value="1"/>
</dbReference>
<evidence type="ECO:0000256" key="6">
    <source>
        <dbReference type="ARBA" id="ARBA00022695"/>
    </source>
</evidence>
<dbReference type="Pfam" id="PF00994">
    <property type="entry name" value="MoCF_biosynth"/>
    <property type="match status" value="1"/>
</dbReference>
<comment type="pathway">
    <text evidence="1">Cofactor biosynthesis; FAD biosynthesis; FAD from FMN: step 1/1.</text>
</comment>
<evidence type="ECO:0000256" key="3">
    <source>
        <dbReference type="ARBA" id="ARBA00022630"/>
    </source>
</evidence>
<gene>
    <name evidence="14" type="ORF">D9Q98_002368</name>
</gene>
<dbReference type="Proteomes" id="UP001055712">
    <property type="component" value="Unassembled WGS sequence"/>
</dbReference>
<name>A0A9D4TW52_CHLVU</name>
<dbReference type="PANTHER" id="PTHR23293">
    <property type="entry name" value="FAD SYNTHETASE-RELATED FMN ADENYLYLTRANSFERASE"/>
    <property type="match status" value="1"/>
</dbReference>
<dbReference type="Pfam" id="PF24102">
    <property type="entry name" value="FLAD1_M"/>
    <property type="match status" value="1"/>
</dbReference>
<evidence type="ECO:0000256" key="2">
    <source>
        <dbReference type="ARBA" id="ARBA00012393"/>
    </source>
</evidence>
<dbReference type="EMBL" id="SIDB01000002">
    <property type="protein sequence ID" value="KAI3436315.1"/>
    <property type="molecule type" value="Genomic_DNA"/>
</dbReference>
<dbReference type="SUPFAM" id="SSF53218">
    <property type="entry name" value="Molybdenum cofactor biosynthesis proteins"/>
    <property type="match status" value="1"/>
</dbReference>
<dbReference type="InterPro" id="IPR036425">
    <property type="entry name" value="MoaB/Mog-like_dom_sf"/>
</dbReference>
<evidence type="ECO:0000256" key="12">
    <source>
        <dbReference type="ARBA" id="ARBA00049494"/>
    </source>
</evidence>
<dbReference type="SUPFAM" id="SSF52402">
    <property type="entry name" value="Adenine nucleotide alpha hydrolases-like"/>
    <property type="match status" value="1"/>
</dbReference>
<evidence type="ECO:0000313" key="15">
    <source>
        <dbReference type="Proteomes" id="UP001055712"/>
    </source>
</evidence>
<dbReference type="GO" id="GO:0005524">
    <property type="term" value="F:ATP binding"/>
    <property type="evidence" value="ECO:0007669"/>
    <property type="project" value="UniProtKB-KW"/>
</dbReference>
<dbReference type="CDD" id="cd00885">
    <property type="entry name" value="cinA"/>
    <property type="match status" value="1"/>
</dbReference>
<keyword evidence="7" id="KW-0547">Nucleotide-binding</keyword>
<dbReference type="InterPro" id="IPR056596">
    <property type="entry name" value="FLAD1_M"/>
</dbReference>
<evidence type="ECO:0000256" key="11">
    <source>
        <dbReference type="ARBA" id="ARBA00031871"/>
    </source>
</evidence>
<evidence type="ECO:0000256" key="9">
    <source>
        <dbReference type="ARBA" id="ARBA00022840"/>
    </source>
</evidence>
<keyword evidence="15" id="KW-1185">Reference proteome</keyword>
<dbReference type="GO" id="GO:0006747">
    <property type="term" value="P:FAD biosynthetic process"/>
    <property type="evidence" value="ECO:0007669"/>
    <property type="project" value="TreeGrafter"/>
</dbReference>
<dbReference type="InterPro" id="IPR001453">
    <property type="entry name" value="MoaB/Mog_dom"/>
</dbReference>
<feature type="domain" description="MoaB/Mog" evidence="13">
    <location>
        <begin position="234"/>
        <end position="400"/>
    </location>
</feature>
<reference evidence="14" key="1">
    <citation type="journal article" date="2019" name="Plant J.">
        <title>Chlorella vulgaris genome assembly and annotation reveals the molecular basis for metabolic acclimation to high light conditions.</title>
        <authorList>
            <person name="Cecchin M."/>
            <person name="Marcolungo L."/>
            <person name="Rossato M."/>
            <person name="Girolomoni L."/>
            <person name="Cosentino E."/>
            <person name="Cuine S."/>
            <person name="Li-Beisson Y."/>
            <person name="Delledonne M."/>
            <person name="Ballottari M."/>
        </authorList>
    </citation>
    <scope>NUCLEOTIDE SEQUENCE</scope>
    <source>
        <strain evidence="14">211/11P</strain>
    </source>
</reference>
<dbReference type="Pfam" id="PF01507">
    <property type="entry name" value="PAPS_reduct"/>
    <property type="match status" value="2"/>
</dbReference>
<dbReference type="AlphaFoldDB" id="A0A9D4TW52"/>
<accession>A0A9D4TW52</accession>
<dbReference type="CDD" id="cd23948">
    <property type="entry name" value="FAD_synthase"/>
    <property type="match status" value="1"/>
</dbReference>
<organism evidence="14 15">
    <name type="scientific">Chlorella vulgaris</name>
    <name type="common">Green alga</name>
    <dbReference type="NCBI Taxonomy" id="3077"/>
    <lineage>
        <taxon>Eukaryota</taxon>
        <taxon>Viridiplantae</taxon>
        <taxon>Chlorophyta</taxon>
        <taxon>core chlorophytes</taxon>
        <taxon>Trebouxiophyceae</taxon>
        <taxon>Chlorellales</taxon>
        <taxon>Chlorellaceae</taxon>
        <taxon>Chlorella clade</taxon>
        <taxon>Chlorella</taxon>
    </lineage>
</organism>
<evidence type="ECO:0000256" key="5">
    <source>
        <dbReference type="ARBA" id="ARBA00022679"/>
    </source>
</evidence>
<dbReference type="EC" id="2.7.7.2" evidence="2"/>
<dbReference type="Gene3D" id="3.40.50.620">
    <property type="entry name" value="HUPs"/>
    <property type="match status" value="1"/>
</dbReference>
<evidence type="ECO:0000259" key="13">
    <source>
        <dbReference type="SMART" id="SM00852"/>
    </source>
</evidence>
<evidence type="ECO:0000256" key="7">
    <source>
        <dbReference type="ARBA" id="ARBA00022741"/>
    </source>
</evidence>
<dbReference type="OrthoDB" id="270728at2759"/>
<keyword evidence="3" id="KW-0285">Flavoprotein</keyword>
<keyword evidence="8" id="KW-0274">FAD</keyword>
<evidence type="ECO:0000313" key="14">
    <source>
        <dbReference type="EMBL" id="KAI3436315.1"/>
    </source>
</evidence>
<evidence type="ECO:0000256" key="8">
    <source>
        <dbReference type="ARBA" id="ARBA00022827"/>
    </source>
</evidence>
<dbReference type="GO" id="GO:0003919">
    <property type="term" value="F:FMN adenylyltransferase activity"/>
    <property type="evidence" value="ECO:0007669"/>
    <property type="project" value="UniProtKB-EC"/>
</dbReference>
<keyword evidence="9" id="KW-0067">ATP-binding</keyword>
<evidence type="ECO:0000256" key="4">
    <source>
        <dbReference type="ARBA" id="ARBA00022643"/>
    </source>
</evidence>
<protein>
    <recommendedName>
        <fullName evidence="2">FAD synthase</fullName>
        <ecNumber evidence="2">2.7.7.2</ecNumber>
    </recommendedName>
    <alternativeName>
        <fullName evidence="10">FAD pyrophosphorylase</fullName>
    </alternativeName>
    <alternativeName>
        <fullName evidence="11">FMN adenylyltransferase</fullName>
    </alternativeName>
</protein>
<dbReference type="Gene3D" id="3.40.980.10">
    <property type="entry name" value="MoaB/Mog-like domain"/>
    <property type="match status" value="1"/>
</dbReference>